<dbReference type="InterPro" id="IPR005225">
    <property type="entry name" value="Small_GTP-bd"/>
</dbReference>
<feature type="binding site" evidence="13">
    <location>
        <position position="455"/>
    </location>
    <ligand>
        <name>Mg(2+)</name>
        <dbReference type="ChEBI" id="CHEBI:18420"/>
    </ligand>
</feature>
<evidence type="ECO:0000256" key="7">
    <source>
        <dbReference type="ARBA" id="ARBA00022771"/>
    </source>
</evidence>
<dbReference type="InterPro" id="IPR006689">
    <property type="entry name" value="Small_GTPase_ARF/SAR"/>
</dbReference>
<evidence type="ECO:0000256" key="10">
    <source>
        <dbReference type="ARBA" id="ARBA00023134"/>
    </source>
</evidence>
<dbReference type="PROSITE" id="PS51417">
    <property type="entry name" value="ARF"/>
    <property type="match status" value="1"/>
</dbReference>
<dbReference type="SMART" id="SM00184">
    <property type="entry name" value="RING"/>
    <property type="match status" value="1"/>
</dbReference>
<dbReference type="FunFam" id="3.30.40.10:FF:000130">
    <property type="entry name" value="E3 ubiquitin-protein ligase TRIM23"/>
    <property type="match status" value="1"/>
</dbReference>
<sequence>MTDNLDHLSKYFKQTLKPIVRTNVLECRVCEEVFTIDGVKVPRLLHCGHTVCHSCLLRLRPCMTDQQFLLCPFDRQPTGISQNNICNLKKNFALIELLERLEQSNSEKLSILERERLQSNQTCDEDEAHTAVLYCTICMTHLCENCDSIIHSSKTLSKHKRVPLSEKPKEKPKCPVHTTHVAEFTCTQEGCHNSLMCYLCKDYGRHSTHKLALVEVEAENIRKSIVTALQKMTQFMESMRDTAHRIGMFALLILTLFFRIFQFLIENYNCCQLRNSTCKSVYKFSLLETVIQELEGWAIEDARQRVRQHFEELRTLLAEQENAAISCIETETRGRLCALRQQQQDLTTTRSQVADVCIQCESILDSEDWKLLNSATKVKEVLTTLEQQQQHYAQLGPDFLTPESSIPIIFSRDNRVHIGTKIDMRVVILGLDGAGKTSILSAMRGITLSGPPIPTIGFNVESLEYKNLVFTLWDVGGQQKFRPLWKHYYHNTQAVIFVVDASDRSRFEEAQNELSKIINERELKDALFLIYANKQDITGCASVEELTDILCLQKLCCGRAWHIQGSSLVTNACGSTQGLDWLTQQLGAHETLYTIPTIS</sequence>
<dbReference type="PROSITE" id="PS50157">
    <property type="entry name" value="ZINC_FINGER_C2H2_2"/>
    <property type="match status" value="1"/>
</dbReference>
<evidence type="ECO:0000313" key="18">
    <source>
        <dbReference type="EMBL" id="KAF3428549.1"/>
    </source>
</evidence>
<keyword evidence="10 12" id="KW-0342">GTP-binding</keyword>
<comment type="catalytic activity">
    <reaction evidence="1">
        <text>S-ubiquitinyl-[E2 ubiquitin-conjugating enzyme]-L-cysteine + [acceptor protein]-L-lysine = [E2 ubiquitin-conjugating enzyme]-L-cysteine + N(6)-ubiquitinyl-[acceptor protein]-L-lysine.</text>
        <dbReference type="EC" id="2.3.2.27"/>
    </reaction>
</comment>
<reference evidence="18" key="1">
    <citation type="submission" date="2019-11" db="EMBL/GenBank/DDBJ databases">
        <title>The nuclear and mitochondrial genomes of Frieseomelitta varia - a highly eusocial stingless bee (Meliponini) with a permanently sterile worker caste.</title>
        <authorList>
            <person name="Freitas F.C.P."/>
            <person name="Lourenco A.P."/>
            <person name="Nunes F.M.F."/>
            <person name="Paschoal A.R."/>
            <person name="Abreu F.C.P."/>
            <person name="Barbin F.O."/>
            <person name="Bataglia L."/>
            <person name="Cardoso-Junior C.A.M."/>
            <person name="Cervoni M.S."/>
            <person name="Silva S.R."/>
            <person name="Dalarmi F."/>
            <person name="Del Lama M.A."/>
            <person name="Depintor T.S."/>
            <person name="Ferreira K.M."/>
            <person name="Goria P.S."/>
            <person name="Jaskot M.C."/>
            <person name="Lago D.C."/>
            <person name="Luna-Lucena D."/>
            <person name="Moda L.M."/>
            <person name="Nascimento L."/>
            <person name="Pedrino M."/>
            <person name="Rabico F.O."/>
            <person name="Sanches F.C."/>
            <person name="Santos D.E."/>
            <person name="Santos C.G."/>
            <person name="Vieira J."/>
            <person name="Lopes T.F."/>
            <person name="Barchuk A.R."/>
            <person name="Hartfelder K."/>
            <person name="Simoes Z.L.P."/>
            <person name="Bitondi M.M.G."/>
            <person name="Pinheiro D.G."/>
        </authorList>
    </citation>
    <scope>NUCLEOTIDE SEQUENCE</scope>
    <source>
        <strain evidence="18">USP_RPSP 00005682</strain>
        <tissue evidence="18">Whole individual</tissue>
    </source>
</reference>
<dbReference type="GO" id="GO:0003924">
    <property type="term" value="F:GTPase activity"/>
    <property type="evidence" value="ECO:0007669"/>
    <property type="project" value="InterPro"/>
</dbReference>
<comment type="pathway">
    <text evidence="2">Protein modification; protein ubiquitination.</text>
</comment>
<evidence type="ECO:0000256" key="9">
    <source>
        <dbReference type="ARBA" id="ARBA00022833"/>
    </source>
</evidence>
<dbReference type="EC" id="2.3.2.27" evidence="3"/>
<dbReference type="CDD" id="cd19773">
    <property type="entry name" value="Bbox2_TRIM23_C-IX_rpt1"/>
    <property type="match status" value="1"/>
</dbReference>
<evidence type="ECO:0000259" key="15">
    <source>
        <dbReference type="PROSITE" id="PS50089"/>
    </source>
</evidence>
<evidence type="ECO:0000256" key="4">
    <source>
        <dbReference type="ARBA" id="ARBA00022679"/>
    </source>
</evidence>
<dbReference type="NCBIfam" id="TIGR00231">
    <property type="entry name" value="small_GTP"/>
    <property type="match status" value="1"/>
</dbReference>
<dbReference type="InterPro" id="IPR001841">
    <property type="entry name" value="Znf_RING"/>
</dbReference>
<keyword evidence="19" id="KW-1185">Reference proteome</keyword>
<comment type="caution">
    <text evidence="18">The sequence shown here is derived from an EMBL/GenBank/DDBJ whole genome shotgun (WGS) entry which is preliminary data.</text>
</comment>
<dbReference type="InterPro" id="IPR003649">
    <property type="entry name" value="Bbox_C"/>
</dbReference>
<dbReference type="GO" id="GO:0016192">
    <property type="term" value="P:vesicle-mediated transport"/>
    <property type="evidence" value="ECO:0007669"/>
    <property type="project" value="UniProtKB-ARBA"/>
</dbReference>
<evidence type="ECO:0000256" key="2">
    <source>
        <dbReference type="ARBA" id="ARBA00004906"/>
    </source>
</evidence>
<dbReference type="SMART" id="SM00175">
    <property type="entry name" value="RAB"/>
    <property type="match status" value="1"/>
</dbReference>
<organism evidence="18 19">
    <name type="scientific">Frieseomelitta varia</name>
    <dbReference type="NCBI Taxonomy" id="561572"/>
    <lineage>
        <taxon>Eukaryota</taxon>
        <taxon>Metazoa</taxon>
        <taxon>Ecdysozoa</taxon>
        <taxon>Arthropoda</taxon>
        <taxon>Hexapoda</taxon>
        <taxon>Insecta</taxon>
        <taxon>Pterygota</taxon>
        <taxon>Neoptera</taxon>
        <taxon>Endopterygota</taxon>
        <taxon>Hymenoptera</taxon>
        <taxon>Apocrita</taxon>
        <taxon>Aculeata</taxon>
        <taxon>Apoidea</taxon>
        <taxon>Anthophila</taxon>
        <taxon>Apidae</taxon>
        <taxon>Frieseomelitta</taxon>
    </lineage>
</organism>
<dbReference type="Gene3D" id="3.30.40.10">
    <property type="entry name" value="Zinc/RING finger domain, C3HC4 (zinc finger)"/>
    <property type="match status" value="1"/>
</dbReference>
<dbReference type="Proteomes" id="UP000655588">
    <property type="component" value="Unassembled WGS sequence"/>
</dbReference>
<dbReference type="InterPro" id="IPR013083">
    <property type="entry name" value="Znf_RING/FYVE/PHD"/>
</dbReference>
<feature type="binding site" evidence="13">
    <location>
        <position position="437"/>
    </location>
    <ligand>
        <name>Mg(2+)</name>
        <dbReference type="ChEBI" id="CHEBI:18420"/>
    </ligand>
</feature>
<accession>A0A833W122</accession>
<feature type="domain" description="C2H2-type" evidence="17">
    <location>
        <begin position="141"/>
        <end position="168"/>
    </location>
</feature>
<keyword evidence="5 13" id="KW-0479">Metal-binding</keyword>
<evidence type="ECO:0000313" key="19">
    <source>
        <dbReference type="Proteomes" id="UP000655588"/>
    </source>
</evidence>
<evidence type="ECO:0000256" key="13">
    <source>
        <dbReference type="PIRSR" id="PIRSR606689-2"/>
    </source>
</evidence>
<dbReference type="SMART" id="SM00502">
    <property type="entry name" value="BBC"/>
    <property type="match status" value="1"/>
</dbReference>
<evidence type="ECO:0000259" key="17">
    <source>
        <dbReference type="PROSITE" id="PS50157"/>
    </source>
</evidence>
<evidence type="ECO:0000256" key="6">
    <source>
        <dbReference type="ARBA" id="ARBA00022741"/>
    </source>
</evidence>
<dbReference type="PROSITE" id="PS50119">
    <property type="entry name" value="ZF_BBOX"/>
    <property type="match status" value="1"/>
</dbReference>
<evidence type="ECO:0000259" key="16">
    <source>
        <dbReference type="PROSITE" id="PS50119"/>
    </source>
</evidence>
<keyword evidence="9" id="KW-0862">Zinc</keyword>
<dbReference type="Pfam" id="PF00025">
    <property type="entry name" value="Arf"/>
    <property type="match status" value="1"/>
</dbReference>
<feature type="binding site" evidence="12">
    <location>
        <begin position="533"/>
        <end position="536"/>
    </location>
    <ligand>
        <name>GTP</name>
        <dbReference type="ChEBI" id="CHEBI:37565"/>
    </ligand>
</feature>
<evidence type="ECO:0000256" key="11">
    <source>
        <dbReference type="ARBA" id="ARBA00061142"/>
    </source>
</evidence>
<dbReference type="PROSITE" id="PS50089">
    <property type="entry name" value="ZF_RING_2"/>
    <property type="match status" value="1"/>
</dbReference>
<evidence type="ECO:0000256" key="3">
    <source>
        <dbReference type="ARBA" id="ARBA00012483"/>
    </source>
</evidence>
<dbReference type="InterPro" id="IPR017907">
    <property type="entry name" value="Znf_RING_CS"/>
</dbReference>
<dbReference type="CDD" id="cd19774">
    <property type="entry name" value="Bbox2_TRIM23_C-IX_rpt2"/>
    <property type="match status" value="1"/>
</dbReference>
<dbReference type="InterPro" id="IPR027417">
    <property type="entry name" value="P-loop_NTPase"/>
</dbReference>
<protein>
    <recommendedName>
        <fullName evidence="3">RING-type E3 ubiquitin transferase</fullName>
        <ecNumber evidence="3">2.3.2.27</ecNumber>
    </recommendedName>
</protein>
<dbReference type="SMART" id="SM00336">
    <property type="entry name" value="BBOX"/>
    <property type="match status" value="2"/>
</dbReference>
<dbReference type="GO" id="GO:0061630">
    <property type="term" value="F:ubiquitin protein ligase activity"/>
    <property type="evidence" value="ECO:0007669"/>
    <property type="project" value="UniProtKB-EC"/>
</dbReference>
<dbReference type="SUPFAM" id="SSF52540">
    <property type="entry name" value="P-loop containing nucleoside triphosphate hydrolases"/>
    <property type="match status" value="1"/>
</dbReference>
<dbReference type="AlphaFoldDB" id="A0A833W122"/>
<dbReference type="GO" id="GO:0005525">
    <property type="term" value="F:GTP binding"/>
    <property type="evidence" value="ECO:0007669"/>
    <property type="project" value="UniProtKB-KW"/>
</dbReference>
<dbReference type="SUPFAM" id="SSF57845">
    <property type="entry name" value="B-box zinc-binding domain"/>
    <property type="match status" value="1"/>
</dbReference>
<dbReference type="GO" id="GO:0048731">
    <property type="term" value="P:system development"/>
    <property type="evidence" value="ECO:0007669"/>
    <property type="project" value="UniProtKB-ARBA"/>
</dbReference>
<name>A0A833W122_9HYME</name>
<dbReference type="CDD" id="cd00878">
    <property type="entry name" value="Arf_Arl"/>
    <property type="match status" value="1"/>
</dbReference>
<dbReference type="InterPro" id="IPR024156">
    <property type="entry name" value="Small_GTPase_ARF"/>
</dbReference>
<dbReference type="SMART" id="SM00178">
    <property type="entry name" value="SAR"/>
    <property type="match status" value="1"/>
</dbReference>
<feature type="binding site" evidence="12">
    <location>
        <position position="477"/>
    </location>
    <ligand>
        <name>GTP</name>
        <dbReference type="ChEBI" id="CHEBI:37565"/>
    </ligand>
</feature>
<gene>
    <name evidence="18" type="ORF">E2986_01115</name>
</gene>
<dbReference type="EMBL" id="WNWW01000212">
    <property type="protein sequence ID" value="KAF3428549.1"/>
    <property type="molecule type" value="Genomic_DNA"/>
</dbReference>
<dbReference type="PROSITE" id="PS00518">
    <property type="entry name" value="ZF_RING_1"/>
    <property type="match status" value="1"/>
</dbReference>
<feature type="domain" description="RING-type" evidence="15">
    <location>
        <begin position="27"/>
        <end position="75"/>
    </location>
</feature>
<dbReference type="FunFam" id="3.40.50.300:FF:000486">
    <property type="entry name" value="E3 ubiquitin-protein ligase TRIM23"/>
    <property type="match status" value="1"/>
</dbReference>
<keyword evidence="13" id="KW-0460">Magnesium</keyword>
<dbReference type="InterPro" id="IPR000315">
    <property type="entry name" value="Znf_B-box"/>
</dbReference>
<dbReference type="SUPFAM" id="SSF57850">
    <property type="entry name" value="RING/U-box"/>
    <property type="match status" value="1"/>
</dbReference>
<dbReference type="PROSITE" id="PS51419">
    <property type="entry name" value="RAB"/>
    <property type="match status" value="1"/>
</dbReference>
<dbReference type="PANTHER" id="PTHR11711">
    <property type="entry name" value="ADP RIBOSYLATION FACTOR-RELATED"/>
    <property type="match status" value="1"/>
</dbReference>
<keyword evidence="4" id="KW-0808">Transferase</keyword>
<dbReference type="InterPro" id="IPR013087">
    <property type="entry name" value="Znf_C2H2_type"/>
</dbReference>
<evidence type="ECO:0000256" key="12">
    <source>
        <dbReference type="PIRSR" id="PIRSR606689-1"/>
    </source>
</evidence>
<keyword evidence="8" id="KW-0833">Ubl conjugation pathway</keyword>
<evidence type="ECO:0000256" key="14">
    <source>
        <dbReference type="PROSITE-ProRule" id="PRU00024"/>
    </source>
</evidence>
<dbReference type="GO" id="GO:0008270">
    <property type="term" value="F:zinc ion binding"/>
    <property type="evidence" value="ECO:0007669"/>
    <property type="project" value="UniProtKB-KW"/>
</dbReference>
<dbReference type="GO" id="GO:0051649">
    <property type="term" value="P:establishment of localization in cell"/>
    <property type="evidence" value="ECO:0007669"/>
    <property type="project" value="UniProtKB-ARBA"/>
</dbReference>
<dbReference type="PRINTS" id="PR00328">
    <property type="entry name" value="SAR1GTPBP"/>
</dbReference>
<evidence type="ECO:0000256" key="5">
    <source>
        <dbReference type="ARBA" id="ARBA00022723"/>
    </source>
</evidence>
<feature type="binding site" evidence="12">
    <location>
        <begin position="430"/>
        <end position="437"/>
    </location>
    <ligand>
        <name>GTP</name>
        <dbReference type="ChEBI" id="CHEBI:37565"/>
    </ligand>
</feature>
<comment type="similarity">
    <text evidence="11">In the C-terminal section; belongs to the small GTPase superfamily. Arf family.</text>
</comment>
<dbReference type="Gene3D" id="3.30.160.60">
    <property type="entry name" value="Classic Zinc Finger"/>
    <property type="match status" value="1"/>
</dbReference>
<keyword evidence="7 14" id="KW-0863">Zinc-finger</keyword>
<evidence type="ECO:0000256" key="8">
    <source>
        <dbReference type="ARBA" id="ARBA00022786"/>
    </source>
</evidence>
<dbReference type="SMART" id="SM00177">
    <property type="entry name" value="ARF"/>
    <property type="match status" value="1"/>
</dbReference>
<keyword evidence="6 12" id="KW-0547">Nucleotide-binding</keyword>
<dbReference type="Gene3D" id="3.40.50.300">
    <property type="entry name" value="P-loop containing nucleotide triphosphate hydrolases"/>
    <property type="match status" value="1"/>
</dbReference>
<feature type="domain" description="B box-type" evidence="16">
    <location>
        <begin position="118"/>
        <end position="164"/>
    </location>
</feature>
<proteinExistence type="inferred from homology"/>
<evidence type="ECO:0000256" key="1">
    <source>
        <dbReference type="ARBA" id="ARBA00000900"/>
    </source>
</evidence>